<feature type="region of interest" description="Disordered" evidence="4">
    <location>
        <begin position="115"/>
        <end position="149"/>
    </location>
</feature>
<comment type="caution">
    <text evidence="6">The sequence shown here is derived from an EMBL/GenBank/DDBJ whole genome shotgun (WGS) entry which is preliminary data.</text>
</comment>
<name>A0A6L2K8A8_TANCI</name>
<dbReference type="Pfam" id="PF25597">
    <property type="entry name" value="SH3_retrovirus"/>
    <property type="match status" value="1"/>
</dbReference>
<protein>
    <recommendedName>
        <fullName evidence="5">Integrase catalytic domain-containing protein</fullName>
    </recommendedName>
</protein>
<dbReference type="GO" id="GO:0015074">
    <property type="term" value="P:DNA integration"/>
    <property type="evidence" value="ECO:0007669"/>
    <property type="project" value="InterPro"/>
</dbReference>
<dbReference type="PANTHER" id="PTHR42648">
    <property type="entry name" value="TRANSPOSASE, PUTATIVE-RELATED"/>
    <property type="match status" value="1"/>
</dbReference>
<dbReference type="InterPro" id="IPR013103">
    <property type="entry name" value="RVT_2"/>
</dbReference>
<dbReference type="InterPro" id="IPR039537">
    <property type="entry name" value="Retrotran_Ty1/copia-like"/>
</dbReference>
<dbReference type="InterPro" id="IPR054722">
    <property type="entry name" value="PolX-like_BBD"/>
</dbReference>
<sequence length="927" mass="106295">MFQAKASKERLDVVRSLMACKPKPEASICAFVLEMKGYFDRLESLNMVFDTDLSINIILSGLPVDYNQFVLLYQMNRKKTSIIELHSLLQTAKQGIKKSDVPSTSAALVLTVGQNAKKRKTSHSNWKGKATQGKSDRGSKRKVKSDIAPTSDPKEAVCFYRNTKGHWKRSCPKYLKDEKVEKGVHSGMYIIELHNTTTSDSWVLDTWCGTHICAVLHGLKESRRLKHGELNLIIRNRKITPVTRIGKFELMLKSGVRINLNNCCYSSEMTRNIISFLALFKDGIYKIVKCISNDGNMILNVGSSNELDKSKLWHSRLRYVNKKRIAQLQKDEVLESFDFKLDDVCESCLLGKMTKSPFTGTCERVFKRYQNEVENQMGRKIKLTPPRTPQLNGVAERRNRILLDMVRSMMCRATLLINLWGYALETAAHILNLVPTKKVSKTPFEIWKGKRPSLGHIKIWGCEVFVRRETQDKLEARSEKYLFIGYPEESFGYLLYKPKDNVVFVARRGVFLEREMISKEDSGSKIDLEEIQESGDEEPIINTDTQQEVVTPVEPDDISLPIRRTSSRVSKPSQDPQFYYGFHIEKDKIVDSTLTEVNELANYKEAMASLEAAKWKEAMKSDIQFMYDNQVWNLVDTTPGLKTVGCKRTFKKKTDMDGKVHTYKARIMLTIAAFHDYEIWQMDVKTAFLNEKLTEDVFMAQPEGFEKEKDMEKCLIGLSQDTYLDKILKRFRMENSKKGNLPLHHGIKINVKNILRYLRNTKDRFFVYGGEKELKVTGYCDTSWQTNKDDSRSQSGWVFLLNGGAVTWKGSKQDTVADFTCEFEYIAACEASKEAIWMKNFIGDLGVVPTVQDPIEILCDNESAVALTKEPKDHGKSKHIERKYYFVRSKVEEGHVIVKDILSEDNPVDLFTKALAKSKHDEHARSI</sequence>
<evidence type="ECO:0000256" key="4">
    <source>
        <dbReference type="SAM" id="MobiDB-lite"/>
    </source>
</evidence>
<dbReference type="InterPro" id="IPR012337">
    <property type="entry name" value="RNaseH-like_sf"/>
</dbReference>
<keyword evidence="1" id="KW-0645">Protease</keyword>
<gene>
    <name evidence="6" type="ORF">Tci_017631</name>
</gene>
<keyword evidence="3" id="KW-0378">Hydrolase</keyword>
<dbReference type="Pfam" id="PF22936">
    <property type="entry name" value="Pol_BBD"/>
    <property type="match status" value="1"/>
</dbReference>
<keyword evidence="2" id="KW-0479">Metal-binding</keyword>
<evidence type="ECO:0000259" key="5">
    <source>
        <dbReference type="PROSITE" id="PS50994"/>
    </source>
</evidence>
<dbReference type="PROSITE" id="PS50994">
    <property type="entry name" value="INTEGRASE"/>
    <property type="match status" value="1"/>
</dbReference>
<dbReference type="InterPro" id="IPR025724">
    <property type="entry name" value="GAG-pre-integrase_dom"/>
</dbReference>
<organism evidence="6">
    <name type="scientific">Tanacetum cinerariifolium</name>
    <name type="common">Dalmatian daisy</name>
    <name type="synonym">Chrysanthemum cinerariifolium</name>
    <dbReference type="NCBI Taxonomy" id="118510"/>
    <lineage>
        <taxon>Eukaryota</taxon>
        <taxon>Viridiplantae</taxon>
        <taxon>Streptophyta</taxon>
        <taxon>Embryophyta</taxon>
        <taxon>Tracheophyta</taxon>
        <taxon>Spermatophyta</taxon>
        <taxon>Magnoliopsida</taxon>
        <taxon>eudicotyledons</taxon>
        <taxon>Gunneridae</taxon>
        <taxon>Pentapetalae</taxon>
        <taxon>asterids</taxon>
        <taxon>campanulids</taxon>
        <taxon>Asterales</taxon>
        <taxon>Asteraceae</taxon>
        <taxon>Asteroideae</taxon>
        <taxon>Anthemideae</taxon>
        <taxon>Anthemidinae</taxon>
        <taxon>Tanacetum</taxon>
    </lineage>
</organism>
<dbReference type="EMBL" id="BKCJ010002015">
    <property type="protein sequence ID" value="GEU45653.1"/>
    <property type="molecule type" value="Genomic_DNA"/>
</dbReference>
<evidence type="ECO:0000256" key="3">
    <source>
        <dbReference type="ARBA" id="ARBA00022801"/>
    </source>
</evidence>
<dbReference type="CDD" id="cd09272">
    <property type="entry name" value="RNase_HI_RT_Ty1"/>
    <property type="match status" value="1"/>
</dbReference>
<dbReference type="InterPro" id="IPR001584">
    <property type="entry name" value="Integrase_cat-core"/>
</dbReference>
<proteinExistence type="predicted"/>
<dbReference type="GO" id="GO:0008233">
    <property type="term" value="F:peptidase activity"/>
    <property type="evidence" value="ECO:0007669"/>
    <property type="project" value="UniProtKB-KW"/>
</dbReference>
<reference evidence="6" key="1">
    <citation type="journal article" date="2019" name="Sci. Rep.">
        <title>Draft genome of Tanacetum cinerariifolium, the natural source of mosquito coil.</title>
        <authorList>
            <person name="Yamashiro T."/>
            <person name="Shiraishi A."/>
            <person name="Satake H."/>
            <person name="Nakayama K."/>
        </authorList>
    </citation>
    <scope>NUCLEOTIDE SEQUENCE</scope>
</reference>
<feature type="domain" description="Integrase catalytic" evidence="5">
    <location>
        <begin position="372"/>
        <end position="451"/>
    </location>
</feature>
<accession>A0A6L2K8A8</accession>
<dbReference type="SUPFAM" id="SSF53098">
    <property type="entry name" value="Ribonuclease H-like"/>
    <property type="match status" value="1"/>
</dbReference>
<dbReference type="Pfam" id="PF07727">
    <property type="entry name" value="RVT_2"/>
    <property type="match status" value="1"/>
</dbReference>
<dbReference type="Gene3D" id="3.30.420.10">
    <property type="entry name" value="Ribonuclease H-like superfamily/Ribonuclease H"/>
    <property type="match status" value="1"/>
</dbReference>
<evidence type="ECO:0000256" key="2">
    <source>
        <dbReference type="ARBA" id="ARBA00022723"/>
    </source>
</evidence>
<evidence type="ECO:0000313" key="6">
    <source>
        <dbReference type="EMBL" id="GEU45653.1"/>
    </source>
</evidence>
<dbReference type="AlphaFoldDB" id="A0A6L2K8A8"/>
<dbReference type="GO" id="GO:0046872">
    <property type="term" value="F:metal ion binding"/>
    <property type="evidence" value="ECO:0007669"/>
    <property type="project" value="UniProtKB-KW"/>
</dbReference>
<dbReference type="PANTHER" id="PTHR42648:SF27">
    <property type="entry name" value="RNA-DIRECTED DNA POLYMERASE"/>
    <property type="match status" value="1"/>
</dbReference>
<dbReference type="GO" id="GO:0006508">
    <property type="term" value="P:proteolysis"/>
    <property type="evidence" value="ECO:0007669"/>
    <property type="project" value="UniProtKB-KW"/>
</dbReference>
<dbReference type="GO" id="GO:0003676">
    <property type="term" value="F:nucleic acid binding"/>
    <property type="evidence" value="ECO:0007669"/>
    <property type="project" value="InterPro"/>
</dbReference>
<evidence type="ECO:0000256" key="1">
    <source>
        <dbReference type="ARBA" id="ARBA00022670"/>
    </source>
</evidence>
<dbReference type="InterPro" id="IPR057670">
    <property type="entry name" value="SH3_retrovirus"/>
</dbReference>
<dbReference type="Pfam" id="PF13976">
    <property type="entry name" value="gag_pre-integrs"/>
    <property type="match status" value="1"/>
</dbReference>
<dbReference type="InterPro" id="IPR036397">
    <property type="entry name" value="RNaseH_sf"/>
</dbReference>